<evidence type="ECO:0000313" key="3">
    <source>
        <dbReference type="EMBL" id="GAV54712.1"/>
    </source>
</evidence>
<sequence length="346" mass="39454">MTGEGVIHSTVDHGDITKLPPLVLGGATVNTQYNDDPTKIPLVDMLRCGFNHGIKAIDTSPYYGPSELFYGKALEHIRDEFPRNSYYICTKVGRIQLDDFDYSRKHVRFSVLRSCQRLKTDYLDLVYLHDVEFVPMQQSLEALKELKLLKDEGIIKNFGISGYPIDYLYHLTKHCAHNVPEIGPLDAVLSYCNLNLQNTRLCDYWPHWKYDAHLKMINNGSILSMSLLRSQETRVFHPCSQRLRQLATQAAEYCSEQGVELADLASRYAMAEWLNKGSTVLGVSNVEELEVALKSYWTVLHHDGRLSENDQALVSHIQNNIFGSHMNEVWPSGIPHPELTNDNDKE</sequence>
<dbReference type="Proteomes" id="UP000187013">
    <property type="component" value="Unassembled WGS sequence"/>
</dbReference>
<dbReference type="GO" id="GO:0045290">
    <property type="term" value="F:D-arabinose 1-dehydrogenase [NAD(P)+] activity"/>
    <property type="evidence" value="ECO:0007669"/>
    <property type="project" value="TreeGrafter"/>
</dbReference>
<dbReference type="Gene3D" id="3.20.20.100">
    <property type="entry name" value="NADP-dependent oxidoreductase domain"/>
    <property type="match status" value="1"/>
</dbReference>
<dbReference type="AlphaFoldDB" id="A0A1Q3AGC1"/>
<dbReference type="PANTHER" id="PTHR42686:SF1">
    <property type="entry name" value="GH17980P-RELATED"/>
    <property type="match status" value="1"/>
</dbReference>
<gene>
    <name evidence="3" type="ORF">ZYGR_0AS00340</name>
</gene>
<dbReference type="InterPro" id="IPR020471">
    <property type="entry name" value="AKR"/>
</dbReference>
<proteinExistence type="predicted"/>
<dbReference type="PANTHER" id="PTHR42686">
    <property type="entry name" value="GH17980P-RELATED"/>
    <property type="match status" value="1"/>
</dbReference>
<dbReference type="OrthoDB" id="5286008at2759"/>
<evidence type="ECO:0000313" key="4">
    <source>
        <dbReference type="Proteomes" id="UP000187013"/>
    </source>
</evidence>
<keyword evidence="1" id="KW-0560">Oxidoreductase</keyword>
<dbReference type="SUPFAM" id="SSF51430">
    <property type="entry name" value="NAD(P)-linked oxidoreductase"/>
    <property type="match status" value="1"/>
</dbReference>
<feature type="domain" description="NADP-dependent oxidoreductase" evidence="2">
    <location>
        <begin position="21"/>
        <end position="299"/>
    </location>
</feature>
<dbReference type="GO" id="GO:0005829">
    <property type="term" value="C:cytosol"/>
    <property type="evidence" value="ECO:0007669"/>
    <property type="project" value="TreeGrafter"/>
</dbReference>
<comment type="caution">
    <text evidence="3">The sequence shown here is derived from an EMBL/GenBank/DDBJ whole genome shotgun (WGS) entry which is preliminary data.</text>
</comment>
<organism evidence="3 4">
    <name type="scientific">Zygosaccharomyces rouxii</name>
    <dbReference type="NCBI Taxonomy" id="4956"/>
    <lineage>
        <taxon>Eukaryota</taxon>
        <taxon>Fungi</taxon>
        <taxon>Dikarya</taxon>
        <taxon>Ascomycota</taxon>
        <taxon>Saccharomycotina</taxon>
        <taxon>Saccharomycetes</taxon>
        <taxon>Saccharomycetales</taxon>
        <taxon>Saccharomycetaceae</taxon>
        <taxon>Zygosaccharomyces</taxon>
    </lineage>
</organism>
<protein>
    <recommendedName>
        <fullName evidence="2">NADP-dependent oxidoreductase domain-containing protein</fullName>
    </recommendedName>
</protein>
<evidence type="ECO:0000256" key="1">
    <source>
        <dbReference type="ARBA" id="ARBA00023002"/>
    </source>
</evidence>
<reference evidence="3 4" key="1">
    <citation type="submission" date="2016-08" db="EMBL/GenBank/DDBJ databases">
        <title>Draft genome sequence of allopolyploid Zygosaccharomyces rouxii.</title>
        <authorList>
            <person name="Watanabe J."/>
            <person name="Uehara K."/>
            <person name="Mogi Y."/>
            <person name="Tsukioka Y."/>
        </authorList>
    </citation>
    <scope>NUCLEOTIDE SEQUENCE [LARGE SCALE GENOMIC DNA]</scope>
    <source>
        <strain evidence="3 4">NBRC 110957</strain>
    </source>
</reference>
<dbReference type="InterPro" id="IPR023210">
    <property type="entry name" value="NADP_OxRdtase_dom"/>
</dbReference>
<dbReference type="FunFam" id="3.20.20.100:FF:000041">
    <property type="entry name" value="D-arabinose 1-dehydrogenase"/>
    <property type="match status" value="1"/>
</dbReference>
<evidence type="ECO:0000259" key="2">
    <source>
        <dbReference type="Pfam" id="PF00248"/>
    </source>
</evidence>
<dbReference type="InterPro" id="IPR036812">
    <property type="entry name" value="NAD(P)_OxRdtase_dom_sf"/>
</dbReference>
<dbReference type="EMBL" id="BDGX01000045">
    <property type="protein sequence ID" value="GAV54712.1"/>
    <property type="molecule type" value="Genomic_DNA"/>
</dbReference>
<dbReference type="GO" id="GO:0070485">
    <property type="term" value="P:dehydro-D-arabinono-1,4-lactone biosynthetic process"/>
    <property type="evidence" value="ECO:0007669"/>
    <property type="project" value="TreeGrafter"/>
</dbReference>
<accession>A0A1Q3AGC1</accession>
<name>A0A1Q3AGC1_ZYGRO</name>
<dbReference type="Pfam" id="PF00248">
    <property type="entry name" value="Aldo_ket_red"/>
    <property type="match status" value="1"/>
</dbReference>